<evidence type="ECO:0008006" key="4">
    <source>
        <dbReference type="Google" id="ProtNLM"/>
    </source>
</evidence>
<evidence type="ECO:0000256" key="1">
    <source>
        <dbReference type="SAM" id="Phobius"/>
    </source>
</evidence>
<evidence type="ECO:0000313" key="3">
    <source>
        <dbReference type="Proteomes" id="UP000182517"/>
    </source>
</evidence>
<dbReference type="RefSeq" id="WP_072284198.1">
    <property type="nucleotide sequence ID" value="NZ_CP015519.1"/>
</dbReference>
<gene>
    <name evidence="2" type="ORF">A7E78_10400</name>
</gene>
<dbReference type="InterPro" id="IPR041916">
    <property type="entry name" value="Anti_sigma_zinc_sf"/>
</dbReference>
<keyword evidence="3" id="KW-1185">Reference proteome</keyword>
<keyword evidence="1" id="KW-1133">Transmembrane helix</keyword>
<dbReference type="EMBL" id="CP015519">
    <property type="protein sequence ID" value="APG28220.1"/>
    <property type="molecule type" value="Genomic_DNA"/>
</dbReference>
<feature type="transmembrane region" description="Helical" evidence="1">
    <location>
        <begin position="85"/>
        <end position="104"/>
    </location>
</feature>
<dbReference type="STRING" id="1842532.A7E78_10400"/>
<accession>A0A1L3GQT5</accession>
<organism evidence="2 3">
    <name type="scientific">Syntrophotalea acetylenivorans</name>
    <dbReference type="NCBI Taxonomy" id="1842532"/>
    <lineage>
        <taxon>Bacteria</taxon>
        <taxon>Pseudomonadati</taxon>
        <taxon>Thermodesulfobacteriota</taxon>
        <taxon>Desulfuromonadia</taxon>
        <taxon>Desulfuromonadales</taxon>
        <taxon>Syntrophotaleaceae</taxon>
        <taxon>Syntrophotalea</taxon>
    </lineage>
</organism>
<sequence>MNDTTTRHCHKEDLLLYYYDELTDQRRAELAEHLAVCENCNKEWQQLQRSLSSLSLPVIEFNSVETKRFAARVAERAQRPRHSKLWVWGGALTVSAVLALTLIARPPGLVPGQRNGLVADAAIVQELELLQNMELLEDLDLLQGLEGQG</sequence>
<reference evidence="2 3" key="1">
    <citation type="journal article" date="2017" name="Genome Announc.">
        <title>Complete Genome Sequences of Two Acetylene-Fermenting Pelobacter acetylenicus Strains.</title>
        <authorList>
            <person name="Sutton J.M."/>
            <person name="Baesman S.M."/>
            <person name="Fierst J.L."/>
            <person name="Poret-Peterson A.T."/>
            <person name="Oremland R.S."/>
            <person name="Dunlap D.S."/>
            <person name="Akob D.M."/>
        </authorList>
    </citation>
    <scope>NUCLEOTIDE SEQUENCE [LARGE SCALE GENOMIC DNA]</scope>
    <source>
        <strain evidence="2 3">SFB93</strain>
    </source>
</reference>
<keyword evidence="1" id="KW-0472">Membrane</keyword>
<dbReference type="AlphaFoldDB" id="A0A1L3GQT5"/>
<name>A0A1L3GQT5_9BACT</name>
<evidence type="ECO:0000313" key="2">
    <source>
        <dbReference type="EMBL" id="APG28220.1"/>
    </source>
</evidence>
<dbReference type="Gene3D" id="1.10.10.1320">
    <property type="entry name" value="Anti-sigma factor, zinc-finger domain"/>
    <property type="match status" value="1"/>
</dbReference>
<keyword evidence="1" id="KW-0812">Transmembrane</keyword>
<protein>
    <recommendedName>
        <fullName evidence="4">Zinc-finger domain-containing protein</fullName>
    </recommendedName>
</protein>
<proteinExistence type="predicted"/>
<dbReference type="KEGG" id="pef:A7E78_10400"/>
<dbReference type="Proteomes" id="UP000182517">
    <property type="component" value="Chromosome"/>
</dbReference>